<keyword evidence="3" id="KW-1185">Reference proteome</keyword>
<comment type="caution">
    <text evidence="2">The sequence shown here is derived from an EMBL/GenBank/DDBJ whole genome shotgun (WGS) entry which is preliminary data.</text>
</comment>
<gene>
    <name evidence="2" type="ORF">V1478_001365</name>
</gene>
<evidence type="ECO:0000313" key="3">
    <source>
        <dbReference type="Proteomes" id="UP001607302"/>
    </source>
</evidence>
<accession>A0ABD2C1C1</accession>
<proteinExistence type="predicted"/>
<dbReference type="Proteomes" id="UP001607302">
    <property type="component" value="Unassembled WGS sequence"/>
</dbReference>
<evidence type="ECO:0000256" key="1">
    <source>
        <dbReference type="SAM" id="MobiDB-lite"/>
    </source>
</evidence>
<feature type="compositionally biased region" description="Basic residues" evidence="1">
    <location>
        <begin position="10"/>
        <end position="35"/>
    </location>
</feature>
<dbReference type="AlphaFoldDB" id="A0ABD2C1C1"/>
<dbReference type="EMBL" id="JAUDFV010000025">
    <property type="protein sequence ID" value="KAL2738799.1"/>
    <property type="molecule type" value="Genomic_DNA"/>
</dbReference>
<sequence length="50" mass="6549">MHSSNSVKRPYYKRYHHHHHYYHHHHYHHRHRRHNTIKDINRHQSANRSR</sequence>
<reference evidence="2 3" key="1">
    <citation type="journal article" date="2024" name="Ann. Entomol. Soc. Am.">
        <title>Genomic analyses of the southern and eastern yellowjacket wasps (Hymenoptera: Vespidae) reveal evolutionary signatures of social life.</title>
        <authorList>
            <person name="Catto M.A."/>
            <person name="Caine P.B."/>
            <person name="Orr S.E."/>
            <person name="Hunt B.G."/>
            <person name="Goodisman M.A.D."/>
        </authorList>
    </citation>
    <scope>NUCLEOTIDE SEQUENCE [LARGE SCALE GENOMIC DNA]</scope>
    <source>
        <strain evidence="2">233</strain>
        <tissue evidence="2">Head and thorax</tissue>
    </source>
</reference>
<evidence type="ECO:0000313" key="2">
    <source>
        <dbReference type="EMBL" id="KAL2738799.1"/>
    </source>
</evidence>
<name>A0ABD2C1C1_VESSQ</name>
<organism evidence="2 3">
    <name type="scientific">Vespula squamosa</name>
    <name type="common">Southern yellow jacket</name>
    <name type="synonym">Wasp</name>
    <dbReference type="NCBI Taxonomy" id="30214"/>
    <lineage>
        <taxon>Eukaryota</taxon>
        <taxon>Metazoa</taxon>
        <taxon>Ecdysozoa</taxon>
        <taxon>Arthropoda</taxon>
        <taxon>Hexapoda</taxon>
        <taxon>Insecta</taxon>
        <taxon>Pterygota</taxon>
        <taxon>Neoptera</taxon>
        <taxon>Endopterygota</taxon>
        <taxon>Hymenoptera</taxon>
        <taxon>Apocrita</taxon>
        <taxon>Aculeata</taxon>
        <taxon>Vespoidea</taxon>
        <taxon>Vespidae</taxon>
        <taxon>Vespinae</taxon>
        <taxon>Vespula</taxon>
    </lineage>
</organism>
<protein>
    <submittedName>
        <fullName evidence="2">Uncharacterized protein</fullName>
    </submittedName>
</protein>
<feature type="region of interest" description="Disordered" evidence="1">
    <location>
        <begin position="1"/>
        <end position="50"/>
    </location>
</feature>